<sequence length="182" mass="20638">MIIRFLIPLLFLSLVSCKKNNNPDESQSGATRDTVTLNDSIIRERNFQLRRYIGTQWTYDTYSDSNQAMYEHFVLDLKNEGDSVKGRYCATADNGKILDCNNSTEYNIRGFIANGKITAEFYSFLGSKDKKGIAELQLINSSQLEWKIIKAPQSPFYFPKNLQLAGNYTSKGCGYPGRKTGK</sequence>
<dbReference type="RefSeq" id="WP_034743915.1">
    <property type="nucleotide sequence ID" value="NZ_JPRI01000003.1"/>
</dbReference>
<proteinExistence type="predicted"/>
<keyword evidence="2" id="KW-1185">Reference proteome</keyword>
<gene>
    <name evidence="1" type="ORF">IW16_11800</name>
</gene>
<dbReference type="EMBL" id="JPRI01000003">
    <property type="protein sequence ID" value="KFF26528.1"/>
    <property type="molecule type" value="Genomic_DNA"/>
</dbReference>
<protein>
    <recommendedName>
        <fullName evidence="3">Lipocalin-like domain-containing protein</fullName>
    </recommendedName>
</protein>
<dbReference type="Proteomes" id="UP000028719">
    <property type="component" value="Unassembled WGS sequence"/>
</dbReference>
<accession>A0ABR4UNL0</accession>
<evidence type="ECO:0008006" key="3">
    <source>
        <dbReference type="Google" id="ProtNLM"/>
    </source>
</evidence>
<comment type="caution">
    <text evidence="1">The sequence shown here is derived from an EMBL/GenBank/DDBJ whole genome shotgun (WGS) entry which is preliminary data.</text>
</comment>
<evidence type="ECO:0000313" key="2">
    <source>
        <dbReference type="Proteomes" id="UP000028719"/>
    </source>
</evidence>
<reference evidence="1 2" key="1">
    <citation type="submission" date="2014-07" db="EMBL/GenBank/DDBJ databases">
        <title>Genome of Chryseobacterium vrystaatense LMG 22846.</title>
        <authorList>
            <person name="Pipes S.E."/>
            <person name="Stropko S.J."/>
            <person name="Newman J.D."/>
        </authorList>
    </citation>
    <scope>NUCLEOTIDE SEQUENCE [LARGE SCALE GENOMIC DNA]</scope>
    <source>
        <strain evidence="1 2">LMG 22846</strain>
    </source>
</reference>
<evidence type="ECO:0000313" key="1">
    <source>
        <dbReference type="EMBL" id="KFF26528.1"/>
    </source>
</evidence>
<name>A0ABR4UNL0_9FLAO</name>
<organism evidence="1 2">
    <name type="scientific">Chryseobacterium vrystaatense</name>
    <dbReference type="NCBI Taxonomy" id="307480"/>
    <lineage>
        <taxon>Bacteria</taxon>
        <taxon>Pseudomonadati</taxon>
        <taxon>Bacteroidota</taxon>
        <taxon>Flavobacteriia</taxon>
        <taxon>Flavobacteriales</taxon>
        <taxon>Weeksellaceae</taxon>
        <taxon>Chryseobacterium group</taxon>
        <taxon>Chryseobacterium</taxon>
    </lineage>
</organism>
<dbReference type="PROSITE" id="PS51257">
    <property type="entry name" value="PROKAR_LIPOPROTEIN"/>
    <property type="match status" value="1"/>
</dbReference>